<dbReference type="KEGG" id="lbc:LACBIDRAFT_301524"/>
<evidence type="ECO:0000313" key="2">
    <source>
        <dbReference type="EMBL" id="EDR15979.1"/>
    </source>
</evidence>
<accession>B0CNR1</accession>
<dbReference type="OrthoDB" id="165352at2759"/>
<dbReference type="EMBL" id="DS547091">
    <property type="protein sequence ID" value="EDR15979.1"/>
    <property type="molecule type" value="Genomic_DNA"/>
</dbReference>
<dbReference type="GeneID" id="6069006"/>
<sequence length="70" mass="7951">MGMRRNRGFPSRADRSSSPEPIKEEEDTPDESRGNGHNESAKTSLMWSDIQKGYHFVQKKTISKKAVQLS</sequence>
<evidence type="ECO:0000313" key="3">
    <source>
        <dbReference type="Proteomes" id="UP000001194"/>
    </source>
</evidence>
<feature type="compositionally biased region" description="Basic and acidic residues" evidence="1">
    <location>
        <begin position="30"/>
        <end position="40"/>
    </location>
</feature>
<dbReference type="HOGENOM" id="CLU_2758191_0_0_1"/>
<protein>
    <submittedName>
        <fullName evidence="2">Predicted protein</fullName>
    </submittedName>
</protein>
<dbReference type="RefSeq" id="XP_001874187.1">
    <property type="nucleotide sequence ID" value="XM_001874152.1"/>
</dbReference>
<dbReference type="InParanoid" id="B0CNR1"/>
<gene>
    <name evidence="2" type="ORF">LACBIDRAFT_301524</name>
</gene>
<organism evidence="3">
    <name type="scientific">Laccaria bicolor (strain S238N-H82 / ATCC MYA-4686)</name>
    <name type="common">Bicoloured deceiver</name>
    <name type="synonym">Laccaria laccata var. bicolor</name>
    <dbReference type="NCBI Taxonomy" id="486041"/>
    <lineage>
        <taxon>Eukaryota</taxon>
        <taxon>Fungi</taxon>
        <taxon>Dikarya</taxon>
        <taxon>Basidiomycota</taxon>
        <taxon>Agaricomycotina</taxon>
        <taxon>Agaricomycetes</taxon>
        <taxon>Agaricomycetidae</taxon>
        <taxon>Agaricales</taxon>
        <taxon>Agaricineae</taxon>
        <taxon>Hydnangiaceae</taxon>
        <taxon>Laccaria</taxon>
    </lineage>
</organism>
<keyword evidence="3" id="KW-1185">Reference proteome</keyword>
<dbReference type="AlphaFoldDB" id="B0CNR1"/>
<feature type="region of interest" description="Disordered" evidence="1">
    <location>
        <begin position="1"/>
        <end position="47"/>
    </location>
</feature>
<dbReference type="Proteomes" id="UP000001194">
    <property type="component" value="Unassembled WGS sequence"/>
</dbReference>
<name>B0CNR1_LACBS</name>
<reference evidence="2 3" key="1">
    <citation type="journal article" date="2008" name="Nature">
        <title>The genome of Laccaria bicolor provides insights into mycorrhizal symbiosis.</title>
        <authorList>
            <person name="Martin F."/>
            <person name="Aerts A."/>
            <person name="Ahren D."/>
            <person name="Brun A."/>
            <person name="Danchin E.G.J."/>
            <person name="Duchaussoy F."/>
            <person name="Gibon J."/>
            <person name="Kohler A."/>
            <person name="Lindquist E."/>
            <person name="Pereda V."/>
            <person name="Salamov A."/>
            <person name="Shapiro H.J."/>
            <person name="Wuyts J."/>
            <person name="Blaudez D."/>
            <person name="Buee M."/>
            <person name="Brokstein P."/>
            <person name="Canbaeck B."/>
            <person name="Cohen D."/>
            <person name="Courty P.E."/>
            <person name="Coutinho P.M."/>
            <person name="Delaruelle C."/>
            <person name="Detter J.C."/>
            <person name="Deveau A."/>
            <person name="DiFazio S."/>
            <person name="Duplessis S."/>
            <person name="Fraissinet-Tachet L."/>
            <person name="Lucic E."/>
            <person name="Frey-Klett P."/>
            <person name="Fourrey C."/>
            <person name="Feussner I."/>
            <person name="Gay G."/>
            <person name="Grimwood J."/>
            <person name="Hoegger P.J."/>
            <person name="Jain P."/>
            <person name="Kilaru S."/>
            <person name="Labbe J."/>
            <person name="Lin Y.C."/>
            <person name="Legue V."/>
            <person name="Le Tacon F."/>
            <person name="Marmeisse R."/>
            <person name="Melayah D."/>
            <person name="Montanini B."/>
            <person name="Muratet M."/>
            <person name="Nehls U."/>
            <person name="Niculita-Hirzel H."/>
            <person name="Oudot-Le Secq M.P."/>
            <person name="Peter M."/>
            <person name="Quesneville H."/>
            <person name="Rajashekar B."/>
            <person name="Reich M."/>
            <person name="Rouhier N."/>
            <person name="Schmutz J."/>
            <person name="Yin T."/>
            <person name="Chalot M."/>
            <person name="Henrissat B."/>
            <person name="Kuees U."/>
            <person name="Lucas S."/>
            <person name="Van de Peer Y."/>
            <person name="Podila G.K."/>
            <person name="Polle A."/>
            <person name="Pukkila P.J."/>
            <person name="Richardson P.M."/>
            <person name="Rouze P."/>
            <person name="Sanders I.R."/>
            <person name="Stajich J.E."/>
            <person name="Tunlid A."/>
            <person name="Tuskan G."/>
            <person name="Grigoriev I.V."/>
        </authorList>
    </citation>
    <scope>NUCLEOTIDE SEQUENCE [LARGE SCALE GENOMIC DNA]</scope>
    <source>
        <strain evidence="3">S238N-H82 / ATCC MYA-4686</strain>
    </source>
</reference>
<evidence type="ECO:0000256" key="1">
    <source>
        <dbReference type="SAM" id="MobiDB-lite"/>
    </source>
</evidence>
<proteinExistence type="predicted"/>